<evidence type="ECO:0008006" key="4">
    <source>
        <dbReference type="Google" id="ProtNLM"/>
    </source>
</evidence>
<organism evidence="2 3">
    <name type="scientific">Lagenidium giganteum</name>
    <dbReference type="NCBI Taxonomy" id="4803"/>
    <lineage>
        <taxon>Eukaryota</taxon>
        <taxon>Sar</taxon>
        <taxon>Stramenopiles</taxon>
        <taxon>Oomycota</taxon>
        <taxon>Peronosporomycetes</taxon>
        <taxon>Pythiales</taxon>
        <taxon>Pythiaceae</taxon>
    </lineage>
</organism>
<accession>A0AAV2Z6G9</accession>
<comment type="caution">
    <text evidence="2">The sequence shown here is derived from an EMBL/GenBank/DDBJ whole genome shotgun (WGS) entry which is preliminary data.</text>
</comment>
<dbReference type="InterPro" id="IPR008833">
    <property type="entry name" value="Surf2"/>
</dbReference>
<feature type="region of interest" description="Disordered" evidence="1">
    <location>
        <begin position="1"/>
        <end position="21"/>
    </location>
</feature>
<feature type="compositionally biased region" description="Acidic residues" evidence="1">
    <location>
        <begin position="163"/>
        <end position="197"/>
    </location>
</feature>
<sequence length="287" mass="33799">MALHMRSQRLEAQSSRPKQAMDDDVKALVEAHEFLQVVETGEGDDKKIRIKCDLTQHEMLPRKDVVETHLNSKKFKKAKEWYCYDYSQYEPYIVAHRRKPKCLYCNVTDKVLNRIPAEVEKHVKGKRFLRLKEHVKFETKEDVDDNEFDANRFEFEHRQVVYSDEEDGDGEGGDEEEDEEEIDDDMKDLYPSEDDSDGEAHFNHNKTGDNSSKKRKKSSKKEEEEEEEEEPEKEEGDDNEDAAKPEEEEAAKEAEVPAPKPKRPNGNRRQVQRGKQNKRRRLEQMKK</sequence>
<dbReference type="PANTHER" id="PTHR34348:SF1">
    <property type="entry name" value="SURFEIT LOCUS PROTEIN 2"/>
    <property type="match status" value="1"/>
</dbReference>
<evidence type="ECO:0000256" key="1">
    <source>
        <dbReference type="SAM" id="MobiDB-lite"/>
    </source>
</evidence>
<reference evidence="2" key="1">
    <citation type="submission" date="2022-11" db="EMBL/GenBank/DDBJ databases">
        <authorList>
            <person name="Morgan W.R."/>
            <person name="Tartar A."/>
        </authorList>
    </citation>
    <scope>NUCLEOTIDE SEQUENCE</scope>
    <source>
        <strain evidence="2">ARSEF 373</strain>
    </source>
</reference>
<feature type="compositionally biased region" description="Basic and acidic residues" evidence="1">
    <location>
        <begin position="241"/>
        <end position="255"/>
    </location>
</feature>
<gene>
    <name evidence="2" type="ORF">N0F65_005115</name>
</gene>
<keyword evidence="3" id="KW-1185">Reference proteome</keyword>
<dbReference type="AlphaFoldDB" id="A0AAV2Z6G9"/>
<evidence type="ECO:0000313" key="3">
    <source>
        <dbReference type="Proteomes" id="UP001146120"/>
    </source>
</evidence>
<evidence type="ECO:0000313" key="2">
    <source>
        <dbReference type="EMBL" id="DBA01926.1"/>
    </source>
</evidence>
<feature type="region of interest" description="Disordered" evidence="1">
    <location>
        <begin position="156"/>
        <end position="287"/>
    </location>
</feature>
<proteinExistence type="predicted"/>
<dbReference type="PANTHER" id="PTHR34348">
    <property type="entry name" value="SURFEIT LOCUS PROTEIN 2"/>
    <property type="match status" value="1"/>
</dbReference>
<feature type="compositionally biased region" description="Basic residues" evidence="1">
    <location>
        <begin position="260"/>
        <end position="281"/>
    </location>
</feature>
<feature type="compositionally biased region" description="Acidic residues" evidence="1">
    <location>
        <begin position="223"/>
        <end position="240"/>
    </location>
</feature>
<dbReference type="EMBL" id="DAKRPA010000039">
    <property type="protein sequence ID" value="DBA01926.1"/>
    <property type="molecule type" value="Genomic_DNA"/>
</dbReference>
<dbReference type="Proteomes" id="UP001146120">
    <property type="component" value="Unassembled WGS sequence"/>
</dbReference>
<protein>
    <recommendedName>
        <fullName evidence="4">Surfeit locus protein 2</fullName>
    </recommendedName>
</protein>
<dbReference type="Pfam" id="PF05477">
    <property type="entry name" value="SURF2"/>
    <property type="match status" value="1"/>
</dbReference>
<reference evidence="2" key="2">
    <citation type="journal article" date="2023" name="Microbiol Resour">
        <title>Decontamination and Annotation of the Draft Genome Sequence of the Oomycete Lagenidium giganteum ARSEF 373.</title>
        <authorList>
            <person name="Morgan W.R."/>
            <person name="Tartar A."/>
        </authorList>
    </citation>
    <scope>NUCLEOTIDE SEQUENCE</scope>
    <source>
        <strain evidence="2">ARSEF 373</strain>
    </source>
</reference>
<name>A0AAV2Z6G9_9STRA</name>